<dbReference type="HOGENOM" id="CLU_2363859_0_0_1"/>
<keyword evidence="2" id="KW-1185">Reference proteome</keyword>
<dbReference type="Proteomes" id="UP000026915">
    <property type="component" value="Chromosome 2"/>
</dbReference>
<dbReference type="EMBL" id="CM001880">
    <property type="protein sequence ID" value="EOY02023.1"/>
    <property type="molecule type" value="Genomic_DNA"/>
</dbReference>
<name>A0A061EBK2_THECC</name>
<proteinExistence type="predicted"/>
<reference evidence="1 2" key="1">
    <citation type="journal article" date="2013" name="Genome Biol.">
        <title>The genome sequence of the most widely cultivated cacao type and its use to identify candidate genes regulating pod color.</title>
        <authorList>
            <person name="Motamayor J.C."/>
            <person name="Mockaitis K."/>
            <person name="Schmutz J."/>
            <person name="Haiminen N."/>
            <person name="Iii D.L."/>
            <person name="Cornejo O."/>
            <person name="Findley S.D."/>
            <person name="Zheng P."/>
            <person name="Utro F."/>
            <person name="Royaert S."/>
            <person name="Saski C."/>
            <person name="Jenkins J."/>
            <person name="Podicheti R."/>
            <person name="Zhao M."/>
            <person name="Scheffler B.E."/>
            <person name="Stack J.C."/>
            <person name="Feltus F.A."/>
            <person name="Mustiga G.M."/>
            <person name="Amores F."/>
            <person name="Phillips W."/>
            <person name="Marelli J.P."/>
            <person name="May G.D."/>
            <person name="Shapiro H."/>
            <person name="Ma J."/>
            <person name="Bustamante C.D."/>
            <person name="Schnell R.J."/>
            <person name="Main D."/>
            <person name="Gilbert D."/>
            <person name="Parida L."/>
            <person name="Kuhn D.N."/>
        </authorList>
    </citation>
    <scope>NUCLEOTIDE SEQUENCE [LARGE SCALE GENOMIC DNA]</scope>
    <source>
        <strain evidence="2">cv. Matina 1-6</strain>
    </source>
</reference>
<gene>
    <name evidence="1" type="ORF">TCM_011783</name>
</gene>
<sequence>MYCKLPSCTLSLNSKPNEKKRTEKTTSSKAINKLSNMRRGLSHRLEARKTNKQKLFTLSASQTDIRGNSGFVSATFRYSHHEKYENMASEKHLTQP</sequence>
<dbReference type="InParanoid" id="A0A061EBK2"/>
<accession>A0A061EBK2</accession>
<evidence type="ECO:0000313" key="2">
    <source>
        <dbReference type="Proteomes" id="UP000026915"/>
    </source>
</evidence>
<protein>
    <submittedName>
        <fullName evidence="1">Uncharacterized protein</fullName>
    </submittedName>
</protein>
<organism evidence="1 2">
    <name type="scientific">Theobroma cacao</name>
    <name type="common">Cacao</name>
    <name type="synonym">Cocoa</name>
    <dbReference type="NCBI Taxonomy" id="3641"/>
    <lineage>
        <taxon>Eukaryota</taxon>
        <taxon>Viridiplantae</taxon>
        <taxon>Streptophyta</taxon>
        <taxon>Embryophyta</taxon>
        <taxon>Tracheophyta</taxon>
        <taxon>Spermatophyta</taxon>
        <taxon>Magnoliopsida</taxon>
        <taxon>eudicotyledons</taxon>
        <taxon>Gunneridae</taxon>
        <taxon>Pentapetalae</taxon>
        <taxon>rosids</taxon>
        <taxon>malvids</taxon>
        <taxon>Malvales</taxon>
        <taxon>Malvaceae</taxon>
        <taxon>Byttnerioideae</taxon>
        <taxon>Theobroma</taxon>
    </lineage>
</organism>
<dbReference type="AlphaFoldDB" id="A0A061EBK2"/>
<dbReference type="Gramene" id="EOY02023">
    <property type="protein sequence ID" value="EOY02023"/>
    <property type="gene ID" value="TCM_011783"/>
</dbReference>
<evidence type="ECO:0000313" key="1">
    <source>
        <dbReference type="EMBL" id="EOY02023.1"/>
    </source>
</evidence>